<dbReference type="AlphaFoldDB" id="A0A1N6G4U3"/>
<evidence type="ECO:0000256" key="1">
    <source>
        <dbReference type="SAM" id="MobiDB-lite"/>
    </source>
</evidence>
<protein>
    <submittedName>
        <fullName evidence="2">Uncharacterized protein</fullName>
    </submittedName>
</protein>
<organism evidence="2 3">
    <name type="scientific">Vannielia litorea</name>
    <dbReference type="NCBI Taxonomy" id="1217970"/>
    <lineage>
        <taxon>Bacteria</taxon>
        <taxon>Pseudomonadati</taxon>
        <taxon>Pseudomonadota</taxon>
        <taxon>Alphaproteobacteria</taxon>
        <taxon>Rhodobacterales</taxon>
        <taxon>Paracoccaceae</taxon>
        <taxon>Vannielia</taxon>
    </lineage>
</organism>
<evidence type="ECO:0000313" key="3">
    <source>
        <dbReference type="Proteomes" id="UP000184932"/>
    </source>
</evidence>
<feature type="compositionally biased region" description="Low complexity" evidence="1">
    <location>
        <begin position="135"/>
        <end position="149"/>
    </location>
</feature>
<feature type="compositionally biased region" description="Basic and acidic residues" evidence="1">
    <location>
        <begin position="117"/>
        <end position="134"/>
    </location>
</feature>
<sequence>MSMVRLDTQGQSSQAYALPAQVLAARHRQNSVAPQATDIRPPEKPEATARPGLDTARDEVVGRDGERRPPPPLKEYARIPTAMTAEILRLQEEALEKAREATEAEGQAQSARADAAQAEKAEEAARAAEARADPTEATPAEGPATARAPSGFATGLPAVNAPATGPSQLDHQA</sequence>
<dbReference type="STRING" id="1217970.SAMN05444002_2207"/>
<dbReference type="EMBL" id="FSRL01000001">
    <property type="protein sequence ID" value="SIO02566.1"/>
    <property type="molecule type" value="Genomic_DNA"/>
</dbReference>
<reference evidence="3" key="1">
    <citation type="submission" date="2016-11" db="EMBL/GenBank/DDBJ databases">
        <authorList>
            <person name="Varghese N."/>
            <person name="Submissions S."/>
        </authorList>
    </citation>
    <scope>NUCLEOTIDE SEQUENCE [LARGE SCALE GENOMIC DNA]</scope>
    <source>
        <strain evidence="3">DSM 29440</strain>
    </source>
</reference>
<name>A0A1N6G4U3_9RHOB</name>
<evidence type="ECO:0000313" key="2">
    <source>
        <dbReference type="EMBL" id="SIO02566.1"/>
    </source>
</evidence>
<dbReference type="Proteomes" id="UP000184932">
    <property type="component" value="Unassembled WGS sequence"/>
</dbReference>
<feature type="region of interest" description="Disordered" evidence="1">
    <location>
        <begin position="93"/>
        <end position="173"/>
    </location>
</feature>
<dbReference type="RefSeq" id="WP_074256255.1">
    <property type="nucleotide sequence ID" value="NZ_FSRL01000001.1"/>
</dbReference>
<feature type="region of interest" description="Disordered" evidence="1">
    <location>
        <begin position="25"/>
        <end position="80"/>
    </location>
</feature>
<feature type="compositionally biased region" description="Basic and acidic residues" evidence="1">
    <location>
        <begin position="55"/>
        <end position="69"/>
    </location>
</feature>
<dbReference type="OrthoDB" id="9988560at2"/>
<feature type="compositionally biased region" description="Basic and acidic residues" evidence="1">
    <location>
        <begin position="93"/>
        <end position="102"/>
    </location>
</feature>
<proteinExistence type="predicted"/>
<feature type="compositionally biased region" description="Low complexity" evidence="1">
    <location>
        <begin position="104"/>
        <end position="116"/>
    </location>
</feature>
<accession>A0A1N6G4U3</accession>
<keyword evidence="3" id="KW-1185">Reference proteome</keyword>
<gene>
    <name evidence="2" type="ORF">SAMN05444002_2207</name>
</gene>